<keyword evidence="3" id="KW-1185">Reference proteome</keyword>
<accession>A0A4Y2PQG6</accession>
<name>A0A4Y2PQG6_ARAVE</name>
<dbReference type="EMBL" id="BGPR01011874">
    <property type="protein sequence ID" value="GBN53389.1"/>
    <property type="molecule type" value="Genomic_DNA"/>
</dbReference>
<organism evidence="2 3">
    <name type="scientific">Araneus ventricosus</name>
    <name type="common">Orbweaver spider</name>
    <name type="synonym">Epeira ventricosa</name>
    <dbReference type="NCBI Taxonomy" id="182803"/>
    <lineage>
        <taxon>Eukaryota</taxon>
        <taxon>Metazoa</taxon>
        <taxon>Ecdysozoa</taxon>
        <taxon>Arthropoda</taxon>
        <taxon>Chelicerata</taxon>
        <taxon>Arachnida</taxon>
        <taxon>Araneae</taxon>
        <taxon>Araneomorphae</taxon>
        <taxon>Entelegynae</taxon>
        <taxon>Araneoidea</taxon>
        <taxon>Araneidae</taxon>
        <taxon>Araneus</taxon>
    </lineage>
</organism>
<proteinExistence type="predicted"/>
<dbReference type="AlphaFoldDB" id="A0A4Y2PQG6"/>
<protein>
    <submittedName>
        <fullName evidence="2">Uncharacterized protein</fullName>
    </submittedName>
</protein>
<evidence type="ECO:0000313" key="2">
    <source>
        <dbReference type="EMBL" id="GBN53389.1"/>
    </source>
</evidence>
<sequence>MLFSGKLGGCLTSCRPDVGGIGRKSGALISNRLGSDVFQPKQDTTKKLPPPFRGSIRAQVKNGRGQQSETEVGILIANTSHGPTSSEGDTSRHRSGDNSTSYRYYAHQGSENPLTYPVASRP</sequence>
<feature type="region of interest" description="Disordered" evidence="1">
    <location>
        <begin position="33"/>
        <end position="122"/>
    </location>
</feature>
<gene>
    <name evidence="2" type="ORF">AVEN_131435_1</name>
</gene>
<feature type="compositionally biased region" description="Polar residues" evidence="1">
    <location>
        <begin position="77"/>
        <end position="88"/>
    </location>
</feature>
<comment type="caution">
    <text evidence="2">The sequence shown here is derived from an EMBL/GenBank/DDBJ whole genome shotgun (WGS) entry which is preliminary data.</text>
</comment>
<reference evidence="2 3" key="1">
    <citation type="journal article" date="2019" name="Sci. Rep.">
        <title>Orb-weaving spider Araneus ventricosus genome elucidates the spidroin gene catalogue.</title>
        <authorList>
            <person name="Kono N."/>
            <person name="Nakamura H."/>
            <person name="Ohtoshi R."/>
            <person name="Moran D.A.P."/>
            <person name="Shinohara A."/>
            <person name="Yoshida Y."/>
            <person name="Fujiwara M."/>
            <person name="Mori M."/>
            <person name="Tomita M."/>
            <person name="Arakawa K."/>
        </authorList>
    </citation>
    <scope>NUCLEOTIDE SEQUENCE [LARGE SCALE GENOMIC DNA]</scope>
</reference>
<evidence type="ECO:0000313" key="3">
    <source>
        <dbReference type="Proteomes" id="UP000499080"/>
    </source>
</evidence>
<dbReference type="Proteomes" id="UP000499080">
    <property type="component" value="Unassembled WGS sequence"/>
</dbReference>
<evidence type="ECO:0000256" key="1">
    <source>
        <dbReference type="SAM" id="MobiDB-lite"/>
    </source>
</evidence>